<reference evidence="2 3" key="1">
    <citation type="journal article" date="2017" name="DNA Res.">
        <title>Complete genome sequence and expression profile of the commercial lytic enzyme producer Lysobacter enzymogenes M497-1.</title>
        <authorList>
            <person name="Takami H."/>
            <person name="Toyoda A."/>
            <person name="Uchiyama I."/>
            <person name="Itoh T."/>
            <person name="Takaki Y."/>
            <person name="Arai W."/>
            <person name="Nishi S."/>
            <person name="Kawai M."/>
            <person name="Shinya K."/>
            <person name="Ikeda H."/>
        </authorList>
    </citation>
    <scope>NUCLEOTIDE SEQUENCE [LARGE SCALE GENOMIC DNA]</scope>
    <source>
        <strain evidence="2 3">M497-1</strain>
    </source>
</reference>
<name>A0AAU9AMC5_LYSEN</name>
<proteinExistence type="predicted"/>
<gene>
    <name evidence="2" type="ORF">LEN_3425</name>
</gene>
<dbReference type="Proteomes" id="UP000218824">
    <property type="component" value="Chromosome"/>
</dbReference>
<dbReference type="KEGG" id="lem:LEN_3425"/>
<dbReference type="GeneID" id="83066720"/>
<evidence type="ECO:0000313" key="3">
    <source>
        <dbReference type="Proteomes" id="UP000218824"/>
    </source>
</evidence>
<organism evidence="2 3">
    <name type="scientific">Lysobacter enzymogenes</name>
    <dbReference type="NCBI Taxonomy" id="69"/>
    <lineage>
        <taxon>Bacteria</taxon>
        <taxon>Pseudomonadati</taxon>
        <taxon>Pseudomonadota</taxon>
        <taxon>Gammaproteobacteria</taxon>
        <taxon>Lysobacterales</taxon>
        <taxon>Lysobacteraceae</taxon>
        <taxon>Lysobacter</taxon>
    </lineage>
</organism>
<accession>A0AAU9AMC5</accession>
<feature type="region of interest" description="Disordered" evidence="1">
    <location>
        <begin position="55"/>
        <end position="74"/>
    </location>
</feature>
<evidence type="ECO:0000313" key="2">
    <source>
        <dbReference type="EMBL" id="BAV98912.1"/>
    </source>
</evidence>
<evidence type="ECO:0000256" key="1">
    <source>
        <dbReference type="SAM" id="MobiDB-lite"/>
    </source>
</evidence>
<dbReference type="EMBL" id="AP014940">
    <property type="protein sequence ID" value="BAV98912.1"/>
    <property type="molecule type" value="Genomic_DNA"/>
</dbReference>
<protein>
    <submittedName>
        <fullName evidence="2">Uncharacterized protein</fullName>
    </submittedName>
</protein>
<sequence length="120" mass="14044">MPLVLSGSECSSEAIVWWQGLSRARRFELLRSRLRDTARDRAIDAGRALSRELLRSSSRGHRESREDPRRSSERDYYEYWVDRAPPLRCSRWFEARFLFIHSHAAPNLLAVVPDAWDGID</sequence>
<dbReference type="AlphaFoldDB" id="A0AAU9AMC5"/>
<dbReference type="RefSeq" id="WP_145960117.1">
    <property type="nucleotide sequence ID" value="NZ_AP014940.1"/>
</dbReference>